<keyword evidence="2" id="KW-0560">Oxidoreductase</keyword>
<organism evidence="4 5">
    <name type="scientific">Candidatus Similichlamydia laticola</name>
    <dbReference type="NCBI Taxonomy" id="2170265"/>
    <lineage>
        <taxon>Bacteria</taxon>
        <taxon>Pseudomonadati</taxon>
        <taxon>Chlamydiota</taxon>
        <taxon>Chlamydiia</taxon>
        <taxon>Parachlamydiales</taxon>
        <taxon>Candidatus Parilichlamydiaceae</taxon>
        <taxon>Candidatus Similichlamydia</taxon>
    </lineage>
</organism>
<dbReference type="InterPro" id="IPR051545">
    <property type="entry name" value="NAD(P)H_dehydrogenase_qn"/>
</dbReference>
<dbReference type="PANTHER" id="PTHR10204:SF34">
    <property type="entry name" value="NAD(P)H DEHYDROGENASE [QUINONE] 1 ISOFORM 1"/>
    <property type="match status" value="1"/>
</dbReference>
<gene>
    <name evidence="4" type="ORF">HAT2_00350</name>
</gene>
<accession>A0A369KF77</accession>
<dbReference type="GO" id="GO:0005829">
    <property type="term" value="C:cytosol"/>
    <property type="evidence" value="ECO:0007669"/>
    <property type="project" value="TreeGrafter"/>
</dbReference>
<dbReference type="Pfam" id="PF02525">
    <property type="entry name" value="Flavodoxin_2"/>
    <property type="match status" value="1"/>
</dbReference>
<dbReference type="EMBL" id="QQBG01000012">
    <property type="protein sequence ID" value="RDB31547.1"/>
    <property type="molecule type" value="Genomic_DNA"/>
</dbReference>
<dbReference type="InterPro" id="IPR003680">
    <property type="entry name" value="Flavodoxin_fold"/>
</dbReference>
<sequence>MFRGHQKKALFLVAHPRTNSFSHFFSCFLAQNFLSSWEIAWRDLYRPPFDPLLKEEDFSGPLSEDIKAEMDLLFGSNVLFVFHPVWWYGMPAVLKGWIDRVLREGFAFKKDSKTGQSEGLLQGKGLILIRTAGASSAHSHCCWEKPWEYCGFDVLLSETLFDMSAPISDQECTQKMHQLRNKIISQLSYFAPEASQ</sequence>
<evidence type="ECO:0000256" key="1">
    <source>
        <dbReference type="ARBA" id="ARBA00006252"/>
    </source>
</evidence>
<comment type="similarity">
    <text evidence="1">Belongs to the NAD(P)H dehydrogenase (quinone) family.</text>
</comment>
<dbReference type="OrthoDB" id="9798454at2"/>
<feature type="domain" description="Flavodoxin-like fold" evidence="3">
    <location>
        <begin position="7"/>
        <end position="181"/>
    </location>
</feature>
<dbReference type="RefSeq" id="WP_114544302.1">
    <property type="nucleotide sequence ID" value="NZ_QQBG01000012.1"/>
</dbReference>
<dbReference type="SUPFAM" id="SSF52218">
    <property type="entry name" value="Flavoproteins"/>
    <property type="match status" value="1"/>
</dbReference>
<protein>
    <submittedName>
        <fullName evidence="4">NAD(P)H oxidoreductase</fullName>
    </submittedName>
</protein>
<comment type="caution">
    <text evidence="4">The sequence shown here is derived from an EMBL/GenBank/DDBJ whole genome shotgun (WGS) entry which is preliminary data.</text>
</comment>
<evidence type="ECO:0000313" key="5">
    <source>
        <dbReference type="Proteomes" id="UP000253816"/>
    </source>
</evidence>
<evidence type="ECO:0000256" key="2">
    <source>
        <dbReference type="ARBA" id="ARBA00023002"/>
    </source>
</evidence>
<dbReference type="Gene3D" id="3.40.50.360">
    <property type="match status" value="1"/>
</dbReference>
<reference evidence="4 5" key="1">
    <citation type="submission" date="2018-07" db="EMBL/GenBank/DDBJ databases">
        <title>Comparative genomics of the Candidatus Parilichlamydiaceae reveals evidence of convergent evolution and genome reduction in the phylum Chlamydiae.</title>
        <authorList>
            <person name="Taylor-Brown A."/>
            <person name="Polkinghorne A."/>
        </authorList>
    </citation>
    <scope>NUCLEOTIDE SEQUENCE [LARGE SCALE GENOMIC DNA]</scope>
    <source>
        <strain evidence="4 5">Hat2</strain>
    </source>
</reference>
<evidence type="ECO:0000259" key="3">
    <source>
        <dbReference type="Pfam" id="PF02525"/>
    </source>
</evidence>
<dbReference type="AlphaFoldDB" id="A0A369KF77"/>
<dbReference type="PANTHER" id="PTHR10204">
    <property type="entry name" value="NAD P H OXIDOREDUCTASE-RELATED"/>
    <property type="match status" value="1"/>
</dbReference>
<evidence type="ECO:0000313" key="4">
    <source>
        <dbReference type="EMBL" id="RDB31547.1"/>
    </source>
</evidence>
<name>A0A369KF77_9BACT</name>
<dbReference type="Proteomes" id="UP000253816">
    <property type="component" value="Unassembled WGS sequence"/>
</dbReference>
<dbReference type="GO" id="GO:0003955">
    <property type="term" value="F:NAD(P)H dehydrogenase (quinone) activity"/>
    <property type="evidence" value="ECO:0007669"/>
    <property type="project" value="TreeGrafter"/>
</dbReference>
<proteinExistence type="inferred from homology"/>
<keyword evidence="5" id="KW-1185">Reference proteome</keyword>
<dbReference type="InterPro" id="IPR029039">
    <property type="entry name" value="Flavoprotein-like_sf"/>
</dbReference>